<dbReference type="RefSeq" id="WP_105747867.1">
    <property type="nucleotide sequence ID" value="NZ_PVLQ01000023.1"/>
</dbReference>
<feature type="domain" description="Type I restriction modification DNA specificity" evidence="4">
    <location>
        <begin position="24"/>
        <end position="191"/>
    </location>
</feature>
<dbReference type="PANTHER" id="PTHR30408">
    <property type="entry name" value="TYPE-1 RESTRICTION ENZYME ECOKI SPECIFICITY PROTEIN"/>
    <property type="match status" value="1"/>
</dbReference>
<comment type="similarity">
    <text evidence="1">Belongs to the type-I restriction system S methylase family.</text>
</comment>
<comment type="caution">
    <text evidence="5">The sequence shown here is derived from an EMBL/GenBank/DDBJ whole genome shotgun (WGS) entry which is preliminary data.</text>
</comment>
<dbReference type="GO" id="GO:0004519">
    <property type="term" value="F:endonuclease activity"/>
    <property type="evidence" value="ECO:0007669"/>
    <property type="project" value="UniProtKB-KW"/>
</dbReference>
<dbReference type="GO" id="GO:0003677">
    <property type="term" value="F:DNA binding"/>
    <property type="evidence" value="ECO:0007669"/>
    <property type="project" value="UniProtKB-KW"/>
</dbReference>
<evidence type="ECO:0000256" key="1">
    <source>
        <dbReference type="ARBA" id="ARBA00010923"/>
    </source>
</evidence>
<dbReference type="Gene3D" id="3.90.220.20">
    <property type="entry name" value="DNA methylase specificity domains"/>
    <property type="match status" value="2"/>
</dbReference>
<keyword evidence="5" id="KW-0255">Endonuclease</keyword>
<accession>A0A2S9K620</accession>
<dbReference type="InterPro" id="IPR044946">
    <property type="entry name" value="Restrct_endonuc_typeI_TRD_sf"/>
</dbReference>
<protein>
    <submittedName>
        <fullName evidence="5">Restriction endonuclease subunit S</fullName>
    </submittedName>
</protein>
<dbReference type="Proteomes" id="UP000238589">
    <property type="component" value="Unassembled WGS sequence"/>
</dbReference>
<evidence type="ECO:0000259" key="4">
    <source>
        <dbReference type="Pfam" id="PF01420"/>
    </source>
</evidence>
<dbReference type="OrthoDB" id="5298944at2"/>
<name>A0A2S9K620_9BURK</name>
<keyword evidence="2" id="KW-0680">Restriction system</keyword>
<dbReference type="InterPro" id="IPR000055">
    <property type="entry name" value="Restrct_endonuc_typeI_TRD"/>
</dbReference>
<dbReference type="PANTHER" id="PTHR30408:SF12">
    <property type="entry name" value="TYPE I RESTRICTION ENZYME MJAVIII SPECIFICITY SUBUNIT"/>
    <property type="match status" value="1"/>
</dbReference>
<keyword evidence="6" id="KW-1185">Reference proteome</keyword>
<organism evidence="5 6">
    <name type="scientific">Malikia granosa</name>
    <dbReference type="NCBI Taxonomy" id="263067"/>
    <lineage>
        <taxon>Bacteria</taxon>
        <taxon>Pseudomonadati</taxon>
        <taxon>Pseudomonadota</taxon>
        <taxon>Betaproteobacteria</taxon>
        <taxon>Burkholderiales</taxon>
        <taxon>Comamonadaceae</taxon>
        <taxon>Malikia</taxon>
    </lineage>
</organism>
<evidence type="ECO:0000256" key="3">
    <source>
        <dbReference type="ARBA" id="ARBA00023125"/>
    </source>
</evidence>
<evidence type="ECO:0000313" key="6">
    <source>
        <dbReference type="Proteomes" id="UP000238589"/>
    </source>
</evidence>
<sequence length="446" mass="49078">MSFPRYPSYKDSGVPWLGDVPAHWLVQPLKHAVQFRSGGTPDKSNREYWDGDIPWASAKDLKVDNLYDTVDHITQQAVEEGAATLVDQGAVLVVVRGMILARTFPVVTARSPMAINQDLKALRANKHMGKEFLPWLLRGTEPETLDRLDEAGHGTKALRMDAWGAMLIPVPPLEEQVAITAFLDSETAKIDALVAEQDRLIELLKEKRQAVISHAVTKGLDPSVPMKDSGVEWLGEVPAHWQVMPIKRDIEFVTSGARGWAENYTDEGDLFIRIGNLTRDSIRLDLSDTQRVTVPESAEVARTQVRAGDVLFSITAFLGSVAVVPPGLGRAFVSQHVALVRPRGRQLQPEWIAYVTASDVGKTCLESLGYGGTKVQLSLSDVSSLLVTVPPLCEQETLTRFLDRETTSFDALILEAQSAIALLQERRSALIFAAVTGQIDVRNQMA</sequence>
<keyword evidence="3" id="KW-0238">DNA-binding</keyword>
<dbReference type="SUPFAM" id="SSF116734">
    <property type="entry name" value="DNA methylase specificity domain"/>
    <property type="match status" value="2"/>
</dbReference>
<evidence type="ECO:0000313" key="5">
    <source>
        <dbReference type="EMBL" id="PRD65835.1"/>
    </source>
</evidence>
<dbReference type="AlphaFoldDB" id="A0A2S9K620"/>
<dbReference type="CDD" id="cd17249">
    <property type="entry name" value="RMtype1_S_EcoR124I-TRD2-CR2_like"/>
    <property type="match status" value="1"/>
</dbReference>
<gene>
    <name evidence="5" type="ORF">C6P64_06965</name>
</gene>
<keyword evidence="5" id="KW-0378">Hydrolase</keyword>
<dbReference type="EMBL" id="PVLQ01000023">
    <property type="protein sequence ID" value="PRD65835.1"/>
    <property type="molecule type" value="Genomic_DNA"/>
</dbReference>
<keyword evidence="5" id="KW-0540">Nuclease</keyword>
<dbReference type="InterPro" id="IPR052021">
    <property type="entry name" value="Type-I_RS_S_subunit"/>
</dbReference>
<dbReference type="GO" id="GO:0009307">
    <property type="term" value="P:DNA restriction-modification system"/>
    <property type="evidence" value="ECO:0007669"/>
    <property type="project" value="UniProtKB-KW"/>
</dbReference>
<reference evidence="5 6" key="1">
    <citation type="submission" date="2018-03" db="EMBL/GenBank/DDBJ databases">
        <title>Comparative genomics illustrates the genes involved in a hyperalkaliphilic mechanisms of Serpentinomonas isolated from highly-alkaline calcium-rich serpentinized springs.</title>
        <authorList>
            <person name="Suzuki S."/>
            <person name="Ishii S."/>
            <person name="Walworth N."/>
            <person name="Bird L."/>
            <person name="Kuenen J.G."/>
            <person name="Nealson K.H."/>
        </authorList>
    </citation>
    <scope>NUCLEOTIDE SEQUENCE [LARGE SCALE GENOMIC DNA]</scope>
    <source>
        <strain evidence="5 6">P1</strain>
    </source>
</reference>
<dbReference type="Pfam" id="PF01420">
    <property type="entry name" value="Methylase_S"/>
    <property type="match status" value="1"/>
</dbReference>
<evidence type="ECO:0000256" key="2">
    <source>
        <dbReference type="ARBA" id="ARBA00022747"/>
    </source>
</evidence>
<dbReference type="Gene3D" id="1.10.287.1120">
    <property type="entry name" value="Bipartite methylase S protein"/>
    <property type="match status" value="1"/>
</dbReference>
<proteinExistence type="inferred from homology"/>